<accession>A0A931I4C0</accession>
<reference evidence="1" key="1">
    <citation type="submission" date="2020-12" db="EMBL/GenBank/DDBJ databases">
        <title>Methylobrevis albus sp. nov., isolated from fresh water lack sediment.</title>
        <authorList>
            <person name="Zou Q."/>
        </authorList>
    </citation>
    <scope>NUCLEOTIDE SEQUENCE</scope>
    <source>
        <strain evidence="1">L22</strain>
    </source>
</reference>
<dbReference type="AlphaFoldDB" id="A0A931I4C0"/>
<dbReference type="SUPFAM" id="SSF81901">
    <property type="entry name" value="HCP-like"/>
    <property type="match status" value="1"/>
</dbReference>
<dbReference type="Proteomes" id="UP000631694">
    <property type="component" value="Unassembled WGS sequence"/>
</dbReference>
<comment type="caution">
    <text evidence="1">The sequence shown here is derived from an EMBL/GenBank/DDBJ whole genome shotgun (WGS) entry which is preliminary data.</text>
</comment>
<dbReference type="SMART" id="SM00671">
    <property type="entry name" value="SEL1"/>
    <property type="match status" value="1"/>
</dbReference>
<organism evidence="1 2">
    <name type="scientific">Methylobrevis albus</name>
    <dbReference type="NCBI Taxonomy" id="2793297"/>
    <lineage>
        <taxon>Bacteria</taxon>
        <taxon>Pseudomonadati</taxon>
        <taxon>Pseudomonadota</taxon>
        <taxon>Alphaproteobacteria</taxon>
        <taxon>Hyphomicrobiales</taxon>
        <taxon>Pleomorphomonadaceae</taxon>
        <taxon>Methylobrevis</taxon>
    </lineage>
</organism>
<name>A0A931I4C0_9HYPH</name>
<gene>
    <name evidence="1" type="ORF">I5731_17670</name>
</gene>
<evidence type="ECO:0000313" key="1">
    <source>
        <dbReference type="EMBL" id="MBH0239652.1"/>
    </source>
</evidence>
<dbReference type="RefSeq" id="WP_197312739.1">
    <property type="nucleotide sequence ID" value="NZ_JADZLT010000056.1"/>
</dbReference>
<proteinExistence type="predicted"/>
<dbReference type="EMBL" id="JADZLT010000056">
    <property type="protein sequence ID" value="MBH0239652.1"/>
    <property type="molecule type" value="Genomic_DNA"/>
</dbReference>
<dbReference type="InterPro" id="IPR011990">
    <property type="entry name" value="TPR-like_helical_dom_sf"/>
</dbReference>
<evidence type="ECO:0000313" key="2">
    <source>
        <dbReference type="Proteomes" id="UP000631694"/>
    </source>
</evidence>
<dbReference type="InterPro" id="IPR006597">
    <property type="entry name" value="Sel1-like"/>
</dbReference>
<keyword evidence="2" id="KW-1185">Reference proteome</keyword>
<protein>
    <submittedName>
        <fullName evidence="1">Sel1 repeat family protein</fullName>
    </submittedName>
</protein>
<dbReference type="Gene3D" id="1.25.40.10">
    <property type="entry name" value="Tetratricopeptide repeat domain"/>
    <property type="match status" value="1"/>
</dbReference>
<sequence length="89" mass="9799">MARLELNANEFVVDGQTATADIFYQLGIMYAIGRSVEADLVTAHKWLNLAAFRGNRDAAAYRQEIAADMSAAEIAAAQRAAREWLSTQH</sequence>